<keyword evidence="1" id="KW-1003">Cell membrane</keyword>
<dbReference type="NCBIfam" id="TIGR00697">
    <property type="entry name" value="queuosine precursor transporter"/>
    <property type="match status" value="1"/>
</dbReference>
<comment type="subcellular location">
    <subcellularLocation>
        <location evidence="1">Cell membrane</location>
        <topology evidence="1">Multi-pass membrane protein</topology>
    </subcellularLocation>
</comment>
<keyword evidence="1" id="KW-1133">Transmembrane helix</keyword>
<dbReference type="AlphaFoldDB" id="A0A2Z6AZV8"/>
<keyword evidence="3" id="KW-1185">Reference proteome</keyword>
<feature type="transmembrane region" description="Helical" evidence="1">
    <location>
        <begin position="33"/>
        <end position="55"/>
    </location>
</feature>
<proteinExistence type="inferred from homology"/>
<keyword evidence="1" id="KW-0813">Transport</keyword>
<dbReference type="OrthoDB" id="7065604at2"/>
<name>A0A2Z6AZV8_9BACT</name>
<dbReference type="PANTHER" id="PTHR34300">
    <property type="entry name" value="QUEUOSINE PRECURSOR TRANSPORTER-RELATED"/>
    <property type="match status" value="1"/>
</dbReference>
<feature type="transmembrane region" description="Helical" evidence="1">
    <location>
        <begin position="7"/>
        <end position="27"/>
    </location>
</feature>
<accession>A0A2Z6AZV8</accession>
<dbReference type="GO" id="GO:0022857">
    <property type="term" value="F:transmembrane transporter activity"/>
    <property type="evidence" value="ECO:0007669"/>
    <property type="project" value="UniProtKB-UniRule"/>
</dbReference>
<keyword evidence="1" id="KW-0812">Transmembrane</keyword>
<reference evidence="2 3" key="1">
    <citation type="journal article" date="2018" name="Sci. Adv.">
        <title>Multi-heme cytochromes provide a pathway for survival in energy-limited environments.</title>
        <authorList>
            <person name="Deng X."/>
            <person name="Dohmae N."/>
            <person name="Nealson K.H."/>
            <person name="Hashimoto K."/>
            <person name="Okamoto A."/>
        </authorList>
    </citation>
    <scope>NUCLEOTIDE SEQUENCE [LARGE SCALE GENOMIC DNA]</scope>
    <source>
        <strain evidence="2 3">IS5</strain>
    </source>
</reference>
<organism evidence="2 3">
    <name type="scientific">Desulfovibrio ferrophilus</name>
    <dbReference type="NCBI Taxonomy" id="241368"/>
    <lineage>
        <taxon>Bacteria</taxon>
        <taxon>Pseudomonadati</taxon>
        <taxon>Thermodesulfobacteriota</taxon>
        <taxon>Desulfovibrionia</taxon>
        <taxon>Desulfovibrionales</taxon>
        <taxon>Desulfovibrionaceae</taxon>
        <taxon>Desulfovibrio</taxon>
    </lineage>
</organism>
<feature type="transmembrane region" description="Helical" evidence="1">
    <location>
        <begin position="67"/>
        <end position="88"/>
    </location>
</feature>
<gene>
    <name evidence="2" type="ORF">DFE_1930</name>
</gene>
<dbReference type="InterPro" id="IPR003744">
    <property type="entry name" value="YhhQ"/>
</dbReference>
<dbReference type="Pfam" id="PF02592">
    <property type="entry name" value="Vut_1"/>
    <property type="match status" value="1"/>
</dbReference>
<dbReference type="HAMAP" id="MF_02088">
    <property type="entry name" value="Q_prec_transport"/>
    <property type="match status" value="1"/>
</dbReference>
<comment type="function">
    <text evidence="1">Involved in the import of queuosine (Q) precursors, required for Q precursor salvage.</text>
</comment>
<dbReference type="EMBL" id="AP017378">
    <property type="protein sequence ID" value="BBD08656.1"/>
    <property type="molecule type" value="Genomic_DNA"/>
</dbReference>
<keyword evidence="1" id="KW-0472">Membrane</keyword>
<evidence type="ECO:0000313" key="3">
    <source>
        <dbReference type="Proteomes" id="UP000269883"/>
    </source>
</evidence>
<dbReference type="PANTHER" id="PTHR34300:SF2">
    <property type="entry name" value="QUEUOSINE PRECURSOR TRANSPORTER-RELATED"/>
    <property type="match status" value="1"/>
</dbReference>
<dbReference type="Proteomes" id="UP000269883">
    <property type="component" value="Chromosome"/>
</dbReference>
<comment type="similarity">
    <text evidence="1">Belongs to the vitamin uptake transporter (VUT/ECF) (TC 2.A.88) family. Q precursor transporter subfamily.</text>
</comment>
<dbReference type="GO" id="GO:0005886">
    <property type="term" value="C:plasma membrane"/>
    <property type="evidence" value="ECO:0007669"/>
    <property type="project" value="UniProtKB-SubCell"/>
</dbReference>
<dbReference type="KEGG" id="dfl:DFE_1930"/>
<sequence>MESFDRRAYTLLVSLFIGGLVVAALISSKIITVFGMAVPAGVLAYSLTFAASDVIGEVWGKERAGEAVFCGFATLVMTSALAWLAVSWPGAVFWTNQEAFASVIGNTPRIVAASLIAYAVSQKHDIWLFHLLRQRTKGRHLWLRNNLSTMASQLIDSTIFVTIAFWGILPVGEVILGQWLVKLMIAAIDTPLVYAAVQALRGKTLPATA</sequence>
<comment type="caution">
    <text evidence="1">Lacks conserved residue(s) required for the propagation of feature annotation.</text>
</comment>
<protein>
    <recommendedName>
        <fullName evidence="1">Probable queuosine precursor transporter</fullName>
        <shortName evidence="1">Q precursor transporter</shortName>
    </recommendedName>
</protein>
<dbReference type="RefSeq" id="WP_126378933.1">
    <property type="nucleotide sequence ID" value="NZ_AP017378.1"/>
</dbReference>
<evidence type="ECO:0000256" key="1">
    <source>
        <dbReference type="HAMAP-Rule" id="MF_02088"/>
    </source>
</evidence>
<evidence type="ECO:0000313" key="2">
    <source>
        <dbReference type="EMBL" id="BBD08656.1"/>
    </source>
</evidence>